<name>A0A2H0K6B5_9BACT</name>
<dbReference type="AlphaFoldDB" id="A0A2H0K6B5"/>
<dbReference type="InterPro" id="IPR052159">
    <property type="entry name" value="Competence_DNA_uptake"/>
</dbReference>
<protein>
    <recommendedName>
        <fullName evidence="2">Metallo-beta-lactamase domain-containing protein</fullName>
    </recommendedName>
</protein>
<dbReference type="InterPro" id="IPR035681">
    <property type="entry name" value="ComA-like_MBL"/>
</dbReference>
<gene>
    <name evidence="3" type="ORF">COV95_02380</name>
</gene>
<dbReference type="PANTHER" id="PTHR30619">
    <property type="entry name" value="DNA INTERNALIZATION/COMPETENCE PROTEIN COMEC/REC2"/>
    <property type="match status" value="1"/>
</dbReference>
<accession>A0A2H0K6B5</accession>
<dbReference type="Pfam" id="PF00753">
    <property type="entry name" value="Lactamase_B"/>
    <property type="match status" value="1"/>
</dbReference>
<comment type="caution">
    <text evidence="3">The sequence shown here is derived from an EMBL/GenBank/DDBJ whole genome shotgun (WGS) entry which is preliminary data.</text>
</comment>
<dbReference type="InterPro" id="IPR001279">
    <property type="entry name" value="Metallo-B-lactamas"/>
</dbReference>
<keyword evidence="1" id="KW-0812">Transmembrane</keyword>
<evidence type="ECO:0000259" key="2">
    <source>
        <dbReference type="SMART" id="SM00849"/>
    </source>
</evidence>
<dbReference type="CDD" id="cd07731">
    <property type="entry name" value="ComA-like_MBL-fold"/>
    <property type="match status" value="1"/>
</dbReference>
<keyword evidence="1" id="KW-0472">Membrane</keyword>
<evidence type="ECO:0000256" key="1">
    <source>
        <dbReference type="SAM" id="Phobius"/>
    </source>
</evidence>
<dbReference type="Gene3D" id="3.60.15.10">
    <property type="entry name" value="Ribonuclease Z/Hydroxyacylglutathione hydrolase-like"/>
    <property type="match status" value="1"/>
</dbReference>
<proteinExistence type="predicted"/>
<dbReference type="Proteomes" id="UP000229834">
    <property type="component" value="Unassembled WGS sequence"/>
</dbReference>
<dbReference type="SMART" id="SM00849">
    <property type="entry name" value="Lactamase_B"/>
    <property type="match status" value="1"/>
</dbReference>
<reference evidence="3 4" key="1">
    <citation type="submission" date="2017-09" db="EMBL/GenBank/DDBJ databases">
        <title>Depth-based differentiation of microbial function through sediment-hosted aquifers and enrichment of novel symbionts in the deep terrestrial subsurface.</title>
        <authorList>
            <person name="Probst A.J."/>
            <person name="Ladd B."/>
            <person name="Jarett J.K."/>
            <person name="Geller-Mcgrath D.E."/>
            <person name="Sieber C.M."/>
            <person name="Emerson J.B."/>
            <person name="Anantharaman K."/>
            <person name="Thomas B.C."/>
            <person name="Malmstrom R."/>
            <person name="Stieglmeier M."/>
            <person name="Klingl A."/>
            <person name="Woyke T."/>
            <person name="Ryan C.M."/>
            <person name="Banfield J.F."/>
        </authorList>
    </citation>
    <scope>NUCLEOTIDE SEQUENCE [LARGE SCALE GENOMIC DNA]</scope>
    <source>
        <strain evidence="3">CG11_big_fil_rev_8_21_14_0_20_40_24</strain>
    </source>
</reference>
<feature type="domain" description="Metallo-beta-lactamase" evidence="2">
    <location>
        <begin position="45"/>
        <end position="242"/>
    </location>
</feature>
<evidence type="ECO:0000313" key="4">
    <source>
        <dbReference type="Proteomes" id="UP000229834"/>
    </source>
</evidence>
<feature type="transmembrane region" description="Helical" evidence="1">
    <location>
        <begin position="7"/>
        <end position="30"/>
    </location>
</feature>
<dbReference type="PANTHER" id="PTHR30619:SF1">
    <property type="entry name" value="RECOMBINATION PROTEIN 2"/>
    <property type="match status" value="1"/>
</dbReference>
<dbReference type="EMBL" id="PCVC01000066">
    <property type="protein sequence ID" value="PIQ66782.1"/>
    <property type="molecule type" value="Genomic_DNA"/>
</dbReference>
<dbReference type="SUPFAM" id="SSF56281">
    <property type="entry name" value="Metallo-hydrolase/oxidoreductase"/>
    <property type="match status" value="1"/>
</dbReference>
<evidence type="ECO:0000313" key="3">
    <source>
        <dbReference type="EMBL" id="PIQ66782.1"/>
    </source>
</evidence>
<keyword evidence="1" id="KW-1133">Transmembrane helix</keyword>
<organism evidence="3 4">
    <name type="scientific">Candidatus Zambryskibacteria bacterium CG11_big_fil_rev_8_21_14_0_20_40_24</name>
    <dbReference type="NCBI Taxonomy" id="1975116"/>
    <lineage>
        <taxon>Bacteria</taxon>
        <taxon>Candidatus Zambryskiibacteriota</taxon>
    </lineage>
</organism>
<dbReference type="InterPro" id="IPR036866">
    <property type="entry name" value="RibonucZ/Hydroxyglut_hydro"/>
</dbReference>
<sequence>MSFLKKNLVVSLFSLLVFTNIIVWIIFFGIQPNTFVKVSFLDIGQGDAILIQGRNGNQILIDGGPNRIVLNRLSKVMPFFDKSIDVVIETHPDRDHIGGLPEVLSRYRVENFIEPGVESDNSVDDELRRILNKKKINNIFARTGQTIGLGDGSYLEILFPDRDVSGLDTNDASIVARYIYGNSCFLLTGDSPQKIENYLVSLYGENMKCQVLKAGHHGSRTSTGDPLLSAVNPSIVIISAGKNNQYGHPHKDTLDRLAAYDSEVFSTIEFGTIDIFSDGQKIWRK</sequence>